<dbReference type="Gene3D" id="3.40.50.410">
    <property type="entry name" value="von Willebrand factor, type A domain"/>
    <property type="match status" value="1"/>
</dbReference>
<feature type="signal peptide" evidence="2">
    <location>
        <begin position="1"/>
        <end position="19"/>
    </location>
</feature>
<comment type="caution">
    <text evidence="4">The sequence shown here is derived from an EMBL/GenBank/DDBJ whole genome shotgun (WGS) entry which is preliminary data.</text>
</comment>
<dbReference type="InterPro" id="IPR036465">
    <property type="entry name" value="vWFA_dom_sf"/>
</dbReference>
<organism evidence="4 5">
    <name type="scientific">Sphaerisporangium melleum</name>
    <dbReference type="NCBI Taxonomy" id="321316"/>
    <lineage>
        <taxon>Bacteria</taxon>
        <taxon>Bacillati</taxon>
        <taxon>Actinomycetota</taxon>
        <taxon>Actinomycetes</taxon>
        <taxon>Streptosporangiales</taxon>
        <taxon>Streptosporangiaceae</taxon>
        <taxon>Sphaerisporangium</taxon>
    </lineage>
</organism>
<dbReference type="InterPro" id="IPR021908">
    <property type="entry name" value="YfbK_C"/>
</dbReference>
<dbReference type="InterPro" id="IPR022156">
    <property type="entry name" value="Uncharacterised_YfbK_N"/>
</dbReference>
<dbReference type="Pfam" id="PF00092">
    <property type="entry name" value="VWA"/>
    <property type="match status" value="1"/>
</dbReference>
<dbReference type="Proteomes" id="UP000645217">
    <property type="component" value="Unassembled WGS sequence"/>
</dbReference>
<evidence type="ECO:0000256" key="1">
    <source>
        <dbReference type="SAM" id="MobiDB-lite"/>
    </source>
</evidence>
<protein>
    <recommendedName>
        <fullName evidence="3">VWFA domain-containing protein</fullName>
    </recommendedName>
</protein>
<dbReference type="Pfam" id="PF12450">
    <property type="entry name" value="vWF_A"/>
    <property type="match status" value="1"/>
</dbReference>
<dbReference type="InterPro" id="IPR051266">
    <property type="entry name" value="CLCR"/>
</dbReference>
<feature type="domain" description="VWFA" evidence="3">
    <location>
        <begin position="167"/>
        <end position="344"/>
    </location>
</feature>
<evidence type="ECO:0000313" key="5">
    <source>
        <dbReference type="Proteomes" id="UP000645217"/>
    </source>
</evidence>
<reference evidence="4" key="2">
    <citation type="submission" date="2020-09" db="EMBL/GenBank/DDBJ databases">
        <authorList>
            <person name="Sun Q."/>
            <person name="Ohkuma M."/>
        </authorList>
    </citation>
    <scope>NUCLEOTIDE SEQUENCE</scope>
    <source>
        <strain evidence="4">JCM 13064</strain>
    </source>
</reference>
<dbReference type="Pfam" id="PF12034">
    <property type="entry name" value="YfbK_C"/>
    <property type="match status" value="1"/>
</dbReference>
<keyword evidence="5" id="KW-1185">Reference proteome</keyword>
<gene>
    <name evidence="4" type="ORF">GCM10007964_47950</name>
</gene>
<reference evidence="4" key="1">
    <citation type="journal article" date="2014" name="Int. J. Syst. Evol. Microbiol.">
        <title>Complete genome sequence of Corynebacterium casei LMG S-19264T (=DSM 44701T), isolated from a smear-ripened cheese.</title>
        <authorList>
            <consortium name="US DOE Joint Genome Institute (JGI-PGF)"/>
            <person name="Walter F."/>
            <person name="Albersmeier A."/>
            <person name="Kalinowski J."/>
            <person name="Ruckert C."/>
        </authorList>
    </citation>
    <scope>NUCLEOTIDE SEQUENCE</scope>
    <source>
        <strain evidence="4">JCM 13064</strain>
    </source>
</reference>
<proteinExistence type="predicted"/>
<accession>A0A917RBN1</accession>
<dbReference type="PANTHER" id="PTHR10579:SF43">
    <property type="entry name" value="ZINC FINGER (C3HC4-TYPE RING FINGER) FAMILY PROTEIN"/>
    <property type="match status" value="1"/>
</dbReference>
<dbReference type="PROSITE" id="PS50234">
    <property type="entry name" value="VWFA"/>
    <property type="match status" value="1"/>
</dbReference>
<dbReference type="SMART" id="SM00327">
    <property type="entry name" value="VWA"/>
    <property type="match status" value="1"/>
</dbReference>
<dbReference type="InterPro" id="IPR002035">
    <property type="entry name" value="VWF_A"/>
</dbReference>
<dbReference type="AlphaFoldDB" id="A0A917RBN1"/>
<evidence type="ECO:0000256" key="2">
    <source>
        <dbReference type="SAM" id="SignalP"/>
    </source>
</evidence>
<dbReference type="PANTHER" id="PTHR10579">
    <property type="entry name" value="CALCIUM-ACTIVATED CHLORIDE CHANNEL REGULATOR"/>
    <property type="match status" value="1"/>
</dbReference>
<dbReference type="PROSITE" id="PS51257">
    <property type="entry name" value="PROKAR_LIPOPROTEIN"/>
    <property type="match status" value="1"/>
</dbReference>
<keyword evidence="2" id="KW-0732">Signal</keyword>
<name>A0A917RBN1_9ACTN</name>
<dbReference type="SUPFAM" id="SSF53300">
    <property type="entry name" value="vWA-like"/>
    <property type="match status" value="1"/>
</dbReference>
<evidence type="ECO:0000313" key="4">
    <source>
        <dbReference type="EMBL" id="GGL00270.1"/>
    </source>
</evidence>
<sequence length="509" mass="53735">MKTRILACVLVALALLVSACGGGTSNETSGAREPSHPGPAASRQDPPRRDPGQGNTSGDDGAVVEEPRPLPSGGAEPADRISTFALDVDTASYGYARAALRDGRLPDPAQVRPEEFVNAFRQAYAEPPGDGLALHIDGARGRGADTALLRVGLQSRTADAAARRPANLTFVVDVSGSMGEAGRLDLVRDALHTLVDQLGPGDRVALVSFSDRARLRISMTPAGRRHELHAAIDTLGTEGSTDLETGLVTGYTEAARAFRPVATNRVILLSDGLANTGDTTWQGILDRVEEYAGRRITLLCVGVGREYGDTLMEQLADHGDGAAVYAGSAAEAREVFVERLPASIDLRARDAKAQVAFNPATVASYRLLGYENRALDEQDFRDDAKDGGEVGPGHAVTALYAVRLRPGTSGQIAVATARWQDPDSREPAETSRAMDVAELAGGLWDDASPRLQVDAVVAAFAQRLRHAEDDLLTEDLTVLAGHATRLAAATEDPMVAELADLIRTAGSLD</sequence>
<dbReference type="RefSeq" id="WP_189165274.1">
    <property type="nucleotide sequence ID" value="NZ_BMNT01000027.1"/>
</dbReference>
<dbReference type="EMBL" id="BMNT01000027">
    <property type="protein sequence ID" value="GGL00270.1"/>
    <property type="molecule type" value="Genomic_DNA"/>
</dbReference>
<feature type="region of interest" description="Disordered" evidence="1">
    <location>
        <begin position="23"/>
        <end position="79"/>
    </location>
</feature>
<feature type="chain" id="PRO_5038865970" description="VWFA domain-containing protein" evidence="2">
    <location>
        <begin position="20"/>
        <end position="509"/>
    </location>
</feature>
<evidence type="ECO:0000259" key="3">
    <source>
        <dbReference type="PROSITE" id="PS50234"/>
    </source>
</evidence>